<dbReference type="PROSITE" id="PS00039">
    <property type="entry name" value="DEAD_ATP_HELICASE"/>
    <property type="match status" value="1"/>
</dbReference>
<dbReference type="InterPro" id="IPR027417">
    <property type="entry name" value="P-loop_NTPase"/>
</dbReference>
<keyword evidence="5 7" id="KW-0694">RNA-binding</keyword>
<evidence type="ECO:0000256" key="7">
    <source>
        <dbReference type="RuleBase" id="RU365068"/>
    </source>
</evidence>
<dbReference type="Proteomes" id="UP000015354">
    <property type="component" value="Unassembled WGS sequence"/>
</dbReference>
<dbReference type="CDD" id="cd18787">
    <property type="entry name" value="SF2_C_DEAD"/>
    <property type="match status" value="1"/>
</dbReference>
<comment type="domain">
    <text evidence="7">The Q motif is unique to and characteristic of the DEAD box family of RNA helicases and controls ATP binding and hydrolysis.</text>
</comment>
<dbReference type="SUPFAM" id="SSF52540">
    <property type="entry name" value="P-loop containing nucleoside triphosphate hydrolases"/>
    <property type="match status" value="1"/>
</dbReference>
<dbReference type="SMART" id="SM00487">
    <property type="entry name" value="DEXDc"/>
    <property type="match status" value="1"/>
</dbReference>
<dbReference type="InterPro" id="IPR001650">
    <property type="entry name" value="Helicase_C-like"/>
</dbReference>
<dbReference type="GO" id="GO:0005524">
    <property type="term" value="F:ATP binding"/>
    <property type="evidence" value="ECO:0007669"/>
    <property type="project" value="UniProtKB-UniRule"/>
</dbReference>
<dbReference type="CDD" id="cd17960">
    <property type="entry name" value="DEADc_DDX55"/>
    <property type="match status" value="1"/>
</dbReference>
<keyword evidence="2 6" id="KW-0378">Hydrolase</keyword>
<dbReference type="EC" id="3.6.4.13" evidence="7"/>
<evidence type="ECO:0000256" key="1">
    <source>
        <dbReference type="ARBA" id="ARBA00022741"/>
    </source>
</evidence>
<evidence type="ECO:0000256" key="2">
    <source>
        <dbReference type="ARBA" id="ARBA00022801"/>
    </source>
</evidence>
<organism evidence="10 11">
    <name type="scientific">Strigomonas culicis</name>
    <dbReference type="NCBI Taxonomy" id="28005"/>
    <lineage>
        <taxon>Eukaryota</taxon>
        <taxon>Discoba</taxon>
        <taxon>Euglenozoa</taxon>
        <taxon>Kinetoplastea</taxon>
        <taxon>Metakinetoplastina</taxon>
        <taxon>Trypanosomatida</taxon>
        <taxon>Trypanosomatidae</taxon>
        <taxon>Strigomonadinae</taxon>
        <taxon>Strigomonas</taxon>
    </lineage>
</organism>
<feature type="domain" description="Helicase ATP-binding" evidence="8">
    <location>
        <begin position="14"/>
        <end position="229"/>
    </location>
</feature>
<evidence type="ECO:0000256" key="5">
    <source>
        <dbReference type="ARBA" id="ARBA00022884"/>
    </source>
</evidence>
<dbReference type="InterPro" id="IPR014001">
    <property type="entry name" value="Helicase_ATP-bd"/>
</dbReference>
<evidence type="ECO:0000313" key="11">
    <source>
        <dbReference type="Proteomes" id="UP000015354"/>
    </source>
</evidence>
<dbReference type="PANTHER" id="PTHR24031">
    <property type="entry name" value="RNA HELICASE"/>
    <property type="match status" value="1"/>
</dbReference>
<evidence type="ECO:0000259" key="9">
    <source>
        <dbReference type="PROSITE" id="PS51194"/>
    </source>
</evidence>
<dbReference type="GO" id="GO:0003723">
    <property type="term" value="F:RNA binding"/>
    <property type="evidence" value="ECO:0007669"/>
    <property type="project" value="UniProtKB-UniRule"/>
</dbReference>
<dbReference type="Gene3D" id="3.40.50.300">
    <property type="entry name" value="P-loop containing nucleotide triphosphate hydrolases"/>
    <property type="match status" value="2"/>
</dbReference>
<feature type="domain" description="Helicase C-terminal" evidence="9">
    <location>
        <begin position="264"/>
        <end position="397"/>
    </location>
</feature>
<keyword evidence="3 6" id="KW-0347">Helicase</keyword>
<keyword evidence="11" id="KW-1185">Reference proteome</keyword>
<evidence type="ECO:0000259" key="8">
    <source>
        <dbReference type="PROSITE" id="PS51192"/>
    </source>
</evidence>
<dbReference type="GO" id="GO:0003724">
    <property type="term" value="F:RNA helicase activity"/>
    <property type="evidence" value="ECO:0007669"/>
    <property type="project" value="UniProtKB-EC"/>
</dbReference>
<accession>S9TYG6</accession>
<reference evidence="10 11" key="1">
    <citation type="journal article" date="2013" name="PLoS ONE">
        <title>Predicting the Proteins of Angomonas deanei, Strigomonas culicis and Their Respective Endosymbionts Reveals New Aspects of the Trypanosomatidae Family.</title>
        <authorList>
            <person name="Motta M.C."/>
            <person name="Martins A.C."/>
            <person name="de Souza S.S."/>
            <person name="Catta-Preta C.M."/>
            <person name="Silva R."/>
            <person name="Klein C.C."/>
            <person name="de Almeida L.G."/>
            <person name="de Lima Cunha O."/>
            <person name="Ciapina L.P."/>
            <person name="Brocchi M."/>
            <person name="Colabardini A.C."/>
            <person name="de Araujo Lima B."/>
            <person name="Machado C.R."/>
            <person name="de Almeida Soares C.M."/>
            <person name="Probst C.M."/>
            <person name="de Menezes C.B."/>
            <person name="Thompson C.E."/>
            <person name="Bartholomeu D.C."/>
            <person name="Gradia D.F."/>
            <person name="Pavoni D.P."/>
            <person name="Grisard E.C."/>
            <person name="Fantinatti-Garboggini F."/>
            <person name="Marchini F.K."/>
            <person name="Rodrigues-Luiz G.F."/>
            <person name="Wagner G."/>
            <person name="Goldman G.H."/>
            <person name="Fietto J.L."/>
            <person name="Elias M.C."/>
            <person name="Goldman M.H."/>
            <person name="Sagot M.F."/>
            <person name="Pereira M."/>
            <person name="Stoco P.H."/>
            <person name="de Mendonca-Neto R.P."/>
            <person name="Teixeira S.M."/>
            <person name="Maciel T.E."/>
            <person name="de Oliveira Mendes T.A."/>
            <person name="Urmenyi T.P."/>
            <person name="de Souza W."/>
            <person name="Schenkman S."/>
            <person name="de Vasconcelos A.T."/>
        </authorList>
    </citation>
    <scope>NUCLEOTIDE SEQUENCE [LARGE SCALE GENOMIC DNA]</scope>
</reference>
<dbReference type="AlphaFoldDB" id="S9TYG6"/>
<dbReference type="PROSITE" id="PS51192">
    <property type="entry name" value="HELICASE_ATP_BIND_1"/>
    <property type="match status" value="1"/>
</dbReference>
<dbReference type="PROSITE" id="PS51194">
    <property type="entry name" value="HELICASE_CTER"/>
    <property type="match status" value="1"/>
</dbReference>
<dbReference type="OrthoDB" id="7396459at2759"/>
<evidence type="ECO:0000313" key="10">
    <source>
        <dbReference type="EMBL" id="EPY23572.1"/>
    </source>
</evidence>
<dbReference type="SMART" id="SM00490">
    <property type="entry name" value="HELICc"/>
    <property type="match status" value="1"/>
</dbReference>
<evidence type="ECO:0000256" key="3">
    <source>
        <dbReference type="ARBA" id="ARBA00022806"/>
    </source>
</evidence>
<dbReference type="EMBL" id="ATMH01007650">
    <property type="protein sequence ID" value="EPY23572.1"/>
    <property type="molecule type" value="Genomic_DNA"/>
</dbReference>
<comment type="catalytic activity">
    <reaction evidence="7">
        <text>ATP + H2O = ADP + phosphate + H(+)</text>
        <dbReference type="Rhea" id="RHEA:13065"/>
        <dbReference type="ChEBI" id="CHEBI:15377"/>
        <dbReference type="ChEBI" id="CHEBI:15378"/>
        <dbReference type="ChEBI" id="CHEBI:30616"/>
        <dbReference type="ChEBI" id="CHEBI:43474"/>
        <dbReference type="ChEBI" id="CHEBI:456216"/>
        <dbReference type="EC" id="3.6.4.13"/>
    </reaction>
</comment>
<protein>
    <recommendedName>
        <fullName evidence="7">ATP-dependent RNA helicase</fullName>
        <ecNumber evidence="7">3.6.4.13</ecNumber>
    </recommendedName>
</protein>
<proteinExistence type="inferred from homology"/>
<keyword evidence="4 6" id="KW-0067">ATP-binding</keyword>
<dbReference type="InterPro" id="IPR000629">
    <property type="entry name" value="RNA-helicase_DEAD-box_CS"/>
</dbReference>
<gene>
    <name evidence="10" type="ORF">STCU_07650</name>
</gene>
<sequence>MKFSKVAPVQARTIPLFLTNYDVVVEAVTGSGKTLSYLIPCMEMLLRPQTREVVRSKKNAVIAVIILPSRELAQQVFQVTKQMLHYVSCDYKDAVVDSDAKKGGGSSVTPEEKKGSLPLYSCQCYIGGRSVQVDVDEFTKNGGNVLIGTPGRLFEMLVSSKYTTLFNLTHLELLILDEADKLLEFGFKAKLDAIIKRLPKQRRTGLFSATQTKELAEIARAGMRNIVSVTVRQRSLGTANQDTAKPQIPELLTNYYAFTSASQKLDRLLEFLAQHREEKVLVYVMTCASVDWLYEALAQVLLPEEKGSIFALHGQMKLEKRQHVHKLVTTAKRGVLVCTDVAARGLDIPEVGVVLQYDPPVDPSTFIHRIGRTARMGRRGISCVFLLPQEMEYIAFM</sequence>
<name>S9TYG6_9TRYP</name>
<comment type="similarity">
    <text evidence="6">Belongs to the DEAD box helicase family.</text>
</comment>
<keyword evidence="1 6" id="KW-0547">Nucleotide-binding</keyword>
<evidence type="ECO:0000256" key="6">
    <source>
        <dbReference type="RuleBase" id="RU000492"/>
    </source>
</evidence>
<dbReference type="GO" id="GO:0016787">
    <property type="term" value="F:hydrolase activity"/>
    <property type="evidence" value="ECO:0007669"/>
    <property type="project" value="UniProtKB-KW"/>
</dbReference>
<evidence type="ECO:0000256" key="4">
    <source>
        <dbReference type="ARBA" id="ARBA00022840"/>
    </source>
</evidence>
<comment type="function">
    <text evidence="7">RNA helicase.</text>
</comment>
<comment type="caution">
    <text evidence="10">The sequence shown here is derived from an EMBL/GenBank/DDBJ whole genome shotgun (WGS) entry which is preliminary data.</text>
</comment>
<dbReference type="Pfam" id="PF00271">
    <property type="entry name" value="Helicase_C"/>
    <property type="match status" value="1"/>
</dbReference>
<dbReference type="InterPro" id="IPR011545">
    <property type="entry name" value="DEAD/DEAH_box_helicase_dom"/>
</dbReference>
<dbReference type="Pfam" id="PF00270">
    <property type="entry name" value="DEAD"/>
    <property type="match status" value="1"/>
</dbReference>